<feature type="compositionally biased region" description="Basic and acidic residues" evidence="2">
    <location>
        <begin position="314"/>
        <end position="332"/>
    </location>
</feature>
<dbReference type="PANTHER" id="PTHR45749">
    <property type="match status" value="1"/>
</dbReference>
<organism evidence="4 5">
    <name type="scientific">Aphis craccivora</name>
    <name type="common">Cowpea aphid</name>
    <dbReference type="NCBI Taxonomy" id="307492"/>
    <lineage>
        <taxon>Eukaryota</taxon>
        <taxon>Metazoa</taxon>
        <taxon>Ecdysozoa</taxon>
        <taxon>Arthropoda</taxon>
        <taxon>Hexapoda</taxon>
        <taxon>Insecta</taxon>
        <taxon>Pterygota</taxon>
        <taxon>Neoptera</taxon>
        <taxon>Paraneoptera</taxon>
        <taxon>Hemiptera</taxon>
        <taxon>Sternorrhyncha</taxon>
        <taxon>Aphidomorpha</taxon>
        <taxon>Aphidoidea</taxon>
        <taxon>Aphididae</taxon>
        <taxon>Aphidini</taxon>
        <taxon>Aphis</taxon>
        <taxon>Aphis</taxon>
    </lineage>
</organism>
<feature type="region of interest" description="Disordered" evidence="2">
    <location>
        <begin position="1184"/>
        <end position="1204"/>
    </location>
</feature>
<reference evidence="4 5" key="1">
    <citation type="submission" date="2019-08" db="EMBL/GenBank/DDBJ databases">
        <title>Whole genome of Aphis craccivora.</title>
        <authorList>
            <person name="Voronova N.V."/>
            <person name="Shulinski R.S."/>
            <person name="Bandarenka Y.V."/>
            <person name="Zhorov D.G."/>
            <person name="Warner D."/>
        </authorList>
    </citation>
    <scope>NUCLEOTIDE SEQUENCE [LARGE SCALE GENOMIC DNA]</scope>
    <source>
        <strain evidence="4">180601</strain>
        <tissue evidence="4">Whole Body</tissue>
    </source>
</reference>
<evidence type="ECO:0000256" key="1">
    <source>
        <dbReference type="ARBA" id="ARBA00022801"/>
    </source>
</evidence>
<dbReference type="GO" id="GO:0004190">
    <property type="term" value="F:aspartic-type endopeptidase activity"/>
    <property type="evidence" value="ECO:0007669"/>
    <property type="project" value="InterPro"/>
</dbReference>
<dbReference type="InterPro" id="IPR021109">
    <property type="entry name" value="Peptidase_aspartic_dom_sf"/>
</dbReference>
<evidence type="ECO:0000259" key="3">
    <source>
        <dbReference type="PROSITE" id="PS50175"/>
    </source>
</evidence>
<sequence>MYDKSIPLIYTQSTVKENIKSFKETLEIENIYVSPWLAPYIALDTEMRKRATNEFEEFFLKAQNSSVFGKTMENVRNRFDMKLVSFPRYREFSRHKHKSNNNEFNFPNQDLPPIVDEQFTALPTLNEVVMMMEEFLDNAVMDLMVEGSATTFQPKPIIYNAAKVTKSNILFLNEHFNSEINATDLIGILRQIEENNLGDFFENSKFGKKPLSAKVVKKFTLCTLYEVECVSKDEFTALTPVEKKFEFIISQKTVSDLAKSALKTFRGGLLDTENFNDSTADLTFTENKLSLDLNKSKENLCEKNISEPSSQLELENKDTDTDRTKDTDTDRTKDVAQQLKNLLIDIEQSLSPIKNTKQPNNLKFESEVNQNNKLVANSKIINNNSKEEHCPQLTQNKININSDINSEFKTVDNTIKLTSKNKMARPQQFVPNIFNGSGDECVLEFFEYFNVVATANEWSSQIKLTYLPLYLKNSAYKLYKTLTINNVNPTFEELERIFKEKFASPARNRMLRNKFRNKKLKSTETISEFLADILYLISQTNCTIPETEKIDIILEAFTPEYYNTVTIMNNDTLDNLEINLKKIENSKLMNTDFQNINTVNIDTLKKENEFLKSKLNSINNGNRNFNQKKKFNNNMHMNNPYQNLQNNPIDTFNNNMCNYDPYNINNNNFNNQNMYNANNSFIPNNYFNNQNHHPNNTFYPNNNYNTNNVIMPNQYIDHNNYFNQKNTYNPPNNFNGNNGYTEPEWNNRYKNMPNQKSQPQQYYKNNVNYNPGVNFNERSVGQNYQKPSYTTNGNRQNVDVNNVMNQHAIGQMPHNNTRNSNKTVTLLESIIAKKYKNNETSNSTQQLKYVKLNDELNTIDINKNNDIGDYNIDTLFNENKTTDVSGHIQNKFASKNLVTAEQQKINDNTINKYITTCNPTSLPAAFEPGQRLEVVGKINNIEYNFVVDTGATASIINADNLPLGITLKAIDCVKLITANGSDLKLLGIINTIVMFENIEFPIKCMVVGNLVGPSLIGTDFLKLYQAKINFVDKQIVLTGDEGLVVLKFDKKRRATENVKLKIEKIVNETTLNRDTDNDNKIEKMRNLILIQPRLREIVKCSRKLIEVPGDGFCGIYALTVMLAHENIYVTAETISHLFDLNLHKEPIWLEGEDISAVADFYNFNLIIICPNFENSNKTAEMVTVEDSSDEEMSETFSPDISTDDEDIASRHISSESSPPHESISFGLSIISISYIERGLALRGQNEIIGSSKNGNYFGILELIAEYDPFLSAHIKKHANKRSGHTNYLSSTICEELVTLMAKSVLNEIITRLKISKYYSVSVDSTPDEGHIDQLTVIFRYMENLIPVERFLTFLPNSGHTDCRGQSYDNAANMSGKYNGMQAFINRLDVYLNIVVYFSIESEMIAEDIKFNQKVIEHFSSTKNRRMDFIHKITP</sequence>
<accession>A0A6G0YLR9</accession>
<evidence type="ECO:0000313" key="4">
    <source>
        <dbReference type="EMBL" id="KAF0758310.1"/>
    </source>
</evidence>
<dbReference type="Proteomes" id="UP000478052">
    <property type="component" value="Unassembled WGS sequence"/>
</dbReference>
<evidence type="ECO:0000313" key="5">
    <source>
        <dbReference type="Proteomes" id="UP000478052"/>
    </source>
</evidence>
<dbReference type="InterPro" id="IPR001969">
    <property type="entry name" value="Aspartic_peptidase_AS"/>
</dbReference>
<feature type="domain" description="Peptidase A2" evidence="3">
    <location>
        <begin position="943"/>
        <end position="1020"/>
    </location>
</feature>
<dbReference type="SUPFAM" id="SSF50630">
    <property type="entry name" value="Acid proteases"/>
    <property type="match status" value="1"/>
</dbReference>
<dbReference type="OrthoDB" id="6599810at2759"/>
<dbReference type="Gene3D" id="2.40.70.10">
    <property type="entry name" value="Acid Proteases"/>
    <property type="match status" value="1"/>
</dbReference>
<name>A0A6G0YLR9_APHCR</name>
<dbReference type="PANTHER" id="PTHR45749:SF23">
    <property type="entry name" value="ZINC FINGER MYM-TYPE PROTEIN 1-LIKE"/>
    <property type="match status" value="1"/>
</dbReference>
<feature type="region of interest" description="Disordered" evidence="2">
    <location>
        <begin position="304"/>
        <end position="332"/>
    </location>
</feature>
<dbReference type="Pfam" id="PF03732">
    <property type="entry name" value="Retrotrans_gag"/>
    <property type="match status" value="1"/>
</dbReference>
<dbReference type="PROSITE" id="PS00141">
    <property type="entry name" value="ASP_PROTEASE"/>
    <property type="match status" value="1"/>
</dbReference>
<dbReference type="GO" id="GO:0006508">
    <property type="term" value="P:proteolysis"/>
    <property type="evidence" value="ECO:0007669"/>
    <property type="project" value="InterPro"/>
</dbReference>
<dbReference type="EMBL" id="VUJU01003332">
    <property type="protein sequence ID" value="KAF0758310.1"/>
    <property type="molecule type" value="Genomic_DNA"/>
</dbReference>
<proteinExistence type="predicted"/>
<keyword evidence="1" id="KW-0378">Hydrolase</keyword>
<dbReference type="CDD" id="cd00303">
    <property type="entry name" value="retropepsin_like"/>
    <property type="match status" value="1"/>
</dbReference>
<dbReference type="InterPro" id="IPR001995">
    <property type="entry name" value="Peptidase_A2_cat"/>
</dbReference>
<evidence type="ECO:0000256" key="2">
    <source>
        <dbReference type="SAM" id="MobiDB-lite"/>
    </source>
</evidence>
<dbReference type="Pfam" id="PF13975">
    <property type="entry name" value="gag-asp_proteas"/>
    <property type="match status" value="1"/>
</dbReference>
<gene>
    <name evidence="4" type="ORF">FWK35_00008863</name>
</gene>
<keyword evidence="5" id="KW-1185">Reference proteome</keyword>
<dbReference type="PROSITE" id="PS50175">
    <property type="entry name" value="ASP_PROT_RETROV"/>
    <property type="match status" value="1"/>
</dbReference>
<comment type="caution">
    <text evidence="4">The sequence shown here is derived from an EMBL/GenBank/DDBJ whole genome shotgun (WGS) entry which is preliminary data.</text>
</comment>
<protein>
    <submittedName>
        <fullName evidence="4">Zinc finger MYM-type protein 1-like</fullName>
    </submittedName>
</protein>
<dbReference type="InterPro" id="IPR005162">
    <property type="entry name" value="Retrotrans_gag_dom"/>
</dbReference>